<dbReference type="EMBL" id="CP030759">
    <property type="protein sequence ID" value="AXA35333.1"/>
    <property type="molecule type" value="Genomic_DNA"/>
</dbReference>
<evidence type="ECO:0000313" key="3">
    <source>
        <dbReference type="Proteomes" id="UP000262583"/>
    </source>
</evidence>
<dbReference type="PANTHER" id="PTHR48090:SF7">
    <property type="entry name" value="RFBJ PROTEIN"/>
    <property type="match status" value="1"/>
</dbReference>
<sequence>MKEGDQSLTPESSPTHHQATRILVSTFAYNEHIKIEKTIQRIFDANLEQAIPNSNIEVVLADDGSTDDFPERLQARYGFTLLRNDRNRGIGYSIRRVIKYGWEHNFDILVIMAGNNKDEPREIPRLVEPILNDRADFVQGARYLPGGNYAEMPLYRRIATQFIHPWYVWMLTGKRLHDTTNGFRAIRLSILKDPRFQLDQEWLDRYAMEYYILYHVLTGGFRFTEVPVTKIYPPKQLGYTKIQPLKGWWEILAPLLYLRLGLRK</sequence>
<proteinExistence type="predicted"/>
<dbReference type="CDD" id="cd04179">
    <property type="entry name" value="DPM_DPG-synthase_like"/>
    <property type="match status" value="1"/>
</dbReference>
<name>A0A2Z4Y493_SUMC1</name>
<dbReference type="AlphaFoldDB" id="A0A2Z4Y493"/>
<reference evidence="2 3" key="1">
    <citation type="submission" date="2018-05" db="EMBL/GenBank/DDBJ databases">
        <title>A metagenomic window into the 2 km-deep terrestrial subsurface aquifer revealed taxonomically and functionally diverse microbial community comprising novel uncultured bacterial lineages.</title>
        <authorList>
            <person name="Kadnikov V.V."/>
            <person name="Mardanov A.V."/>
            <person name="Beletsky A.V."/>
            <person name="Banks D."/>
            <person name="Pimenov N.V."/>
            <person name="Frank Y.A."/>
            <person name="Karnachuk O.V."/>
            <person name="Ravin N.V."/>
        </authorList>
    </citation>
    <scope>NUCLEOTIDE SEQUENCE [LARGE SCALE GENOMIC DNA]</scope>
    <source>
        <strain evidence="2">BY</strain>
    </source>
</reference>
<dbReference type="InterPro" id="IPR050256">
    <property type="entry name" value="Glycosyltransferase_2"/>
</dbReference>
<feature type="domain" description="Glycosyltransferase 2-like" evidence="1">
    <location>
        <begin position="28"/>
        <end position="191"/>
    </location>
</feature>
<dbReference type="InterPro" id="IPR001173">
    <property type="entry name" value="Glyco_trans_2-like"/>
</dbReference>
<dbReference type="Gene3D" id="3.90.550.10">
    <property type="entry name" value="Spore Coat Polysaccharide Biosynthesis Protein SpsA, Chain A"/>
    <property type="match status" value="1"/>
</dbReference>
<dbReference type="PANTHER" id="PTHR48090">
    <property type="entry name" value="UNDECAPRENYL-PHOSPHATE 4-DEOXY-4-FORMAMIDO-L-ARABINOSE TRANSFERASE-RELATED"/>
    <property type="match status" value="1"/>
</dbReference>
<protein>
    <submittedName>
        <fullName evidence="2">Glycosyltransferase</fullName>
    </submittedName>
</protein>
<dbReference type="GO" id="GO:0016740">
    <property type="term" value="F:transferase activity"/>
    <property type="evidence" value="ECO:0007669"/>
    <property type="project" value="UniProtKB-KW"/>
</dbReference>
<dbReference type="KEGG" id="schv:BRCON_0556"/>
<organism evidence="2 3">
    <name type="scientific">Sumerlaea chitinivorans</name>
    <dbReference type="NCBI Taxonomy" id="2250252"/>
    <lineage>
        <taxon>Bacteria</taxon>
        <taxon>Candidatus Sumerlaeota</taxon>
        <taxon>Candidatus Sumerlaeia</taxon>
        <taxon>Candidatus Sumerlaeales</taxon>
        <taxon>Candidatus Sumerlaeaceae</taxon>
        <taxon>Candidatus Sumerlaea</taxon>
    </lineage>
</organism>
<dbReference type="Pfam" id="PF00535">
    <property type="entry name" value="Glycos_transf_2"/>
    <property type="match status" value="1"/>
</dbReference>
<dbReference type="Proteomes" id="UP000262583">
    <property type="component" value="Chromosome"/>
</dbReference>
<evidence type="ECO:0000313" key="2">
    <source>
        <dbReference type="EMBL" id="AXA35333.1"/>
    </source>
</evidence>
<accession>A0A2Z4Y493</accession>
<gene>
    <name evidence="2" type="ORF">BRCON_0556</name>
</gene>
<keyword evidence="2" id="KW-0808">Transferase</keyword>
<dbReference type="SUPFAM" id="SSF53448">
    <property type="entry name" value="Nucleotide-diphospho-sugar transferases"/>
    <property type="match status" value="1"/>
</dbReference>
<dbReference type="InterPro" id="IPR029044">
    <property type="entry name" value="Nucleotide-diphossugar_trans"/>
</dbReference>
<evidence type="ECO:0000259" key="1">
    <source>
        <dbReference type="Pfam" id="PF00535"/>
    </source>
</evidence>